<dbReference type="GeneID" id="40085530"/>
<proteinExistence type="predicted"/>
<dbReference type="OrthoDB" id="20955at10239"/>
<dbReference type="EMBL" id="MF036690">
    <property type="protein sequence ID" value="ARW57544.1"/>
    <property type="molecule type" value="Genomic_DNA"/>
</dbReference>
<dbReference type="RefSeq" id="YP_009609446.1">
    <property type="nucleotide sequence ID" value="NC_041996.1"/>
</dbReference>
<sequence>MAQVIIKGSEKAIQAFCDWFSNSGEQGLMECWADVSSWDPVKMTYGPVKSYLGTEGYGITEPIRLVEYNSETDEEIPYAD</sequence>
<dbReference type="KEGG" id="vg:40085530"/>
<reference evidence="1 2" key="1">
    <citation type="submission" date="2017-04" db="EMBL/GenBank/DDBJ databases">
        <title>Environmental T4-family bacteriophages evolve to escape abortive infection via multiple routes in a bacterial host employing altruistic suicide through Type III toxin-antitoxin systems.</title>
        <authorList>
            <person name="Chen B."/>
            <person name="Salmond G.P.C."/>
            <person name="Akusobi C."/>
            <person name="Fang X."/>
        </authorList>
    </citation>
    <scope>NUCLEOTIDE SEQUENCE [LARGE SCALE GENOMIC DNA]</scope>
</reference>
<dbReference type="Proteomes" id="UP000225148">
    <property type="component" value="Segment"/>
</dbReference>
<accession>A0A1Z1LXI0</accession>
<evidence type="ECO:0000313" key="1">
    <source>
        <dbReference type="EMBL" id="ARW57544.1"/>
    </source>
</evidence>
<evidence type="ECO:0000313" key="2">
    <source>
        <dbReference type="Proteomes" id="UP000225148"/>
    </source>
</evidence>
<organism evidence="1 2">
    <name type="scientific">Serratia phage CHI14</name>
    <dbReference type="NCBI Taxonomy" id="2006941"/>
    <lineage>
        <taxon>Viruses</taxon>
        <taxon>Duplodnaviria</taxon>
        <taxon>Heunggongvirae</taxon>
        <taxon>Uroviricota</taxon>
        <taxon>Caudoviricetes</taxon>
        <taxon>Pantevenvirales</taxon>
        <taxon>Straboviridae</taxon>
        <taxon>Tevenvirinae</taxon>
        <taxon>Winklervirus</taxon>
        <taxon>Winklervirus chi14</taxon>
    </lineage>
</organism>
<keyword evidence="2" id="KW-1185">Reference proteome</keyword>
<name>A0A1Z1LXI0_9CAUD</name>
<protein>
    <submittedName>
        <fullName evidence="1">Uncharacterized protein</fullName>
    </submittedName>
</protein>